<accession>A0A131YHW7</accession>
<feature type="region of interest" description="Disordered" evidence="3">
    <location>
        <begin position="2296"/>
        <end position="2368"/>
    </location>
</feature>
<feature type="compositionally biased region" description="Low complexity" evidence="3">
    <location>
        <begin position="2258"/>
        <end position="2274"/>
    </location>
</feature>
<evidence type="ECO:0000259" key="4">
    <source>
        <dbReference type="SMART" id="SM00222"/>
    </source>
</evidence>
<dbReference type="Pfam" id="PF09324">
    <property type="entry name" value="Sec7-like_HDS"/>
    <property type="match status" value="1"/>
</dbReference>
<dbReference type="InterPro" id="IPR016024">
    <property type="entry name" value="ARM-type_fold"/>
</dbReference>
<dbReference type="SMART" id="SM00222">
    <property type="entry name" value="Sec7"/>
    <property type="match status" value="1"/>
</dbReference>
<protein>
    <submittedName>
        <fullName evidence="5">Brefeldin A-inhibited guanine nucleotide-exchange protein 3</fullName>
    </submittedName>
</protein>
<proteinExistence type="predicted"/>
<dbReference type="GO" id="GO:0032012">
    <property type="term" value="P:regulation of ARF protein signal transduction"/>
    <property type="evidence" value="ECO:0007669"/>
    <property type="project" value="InterPro"/>
</dbReference>
<feature type="domain" description="SEC7" evidence="4">
    <location>
        <begin position="595"/>
        <end position="799"/>
    </location>
</feature>
<evidence type="ECO:0000313" key="5">
    <source>
        <dbReference type="EMBL" id="JAP78135.1"/>
    </source>
</evidence>
<dbReference type="GO" id="GO:0005085">
    <property type="term" value="F:guanyl-nucleotide exchange factor activity"/>
    <property type="evidence" value="ECO:0007669"/>
    <property type="project" value="InterPro"/>
</dbReference>
<feature type="compositionally biased region" description="Low complexity" evidence="3">
    <location>
        <begin position="2314"/>
        <end position="2344"/>
    </location>
</feature>
<dbReference type="SUPFAM" id="SSF48371">
    <property type="entry name" value="ARM repeat"/>
    <property type="match status" value="2"/>
</dbReference>
<evidence type="ECO:0000256" key="1">
    <source>
        <dbReference type="ARBA" id="ARBA00004370"/>
    </source>
</evidence>
<dbReference type="Pfam" id="PF16213">
    <property type="entry name" value="DCB"/>
    <property type="match status" value="1"/>
</dbReference>
<feature type="region of interest" description="Disordered" evidence="3">
    <location>
        <begin position="2233"/>
        <end position="2274"/>
    </location>
</feature>
<dbReference type="SUPFAM" id="SSF48425">
    <property type="entry name" value="Sec7 domain"/>
    <property type="match status" value="1"/>
</dbReference>
<reference evidence="5" key="1">
    <citation type="journal article" date="2016" name="Ticks Tick Borne Dis.">
        <title>De novo assembly and annotation of the salivary gland transcriptome of Rhipicephalus appendiculatus male and female ticks during blood feeding.</title>
        <authorList>
            <person name="de Castro M.H."/>
            <person name="de Klerk D."/>
            <person name="Pienaar R."/>
            <person name="Latif A.A."/>
            <person name="Rees D.J."/>
            <person name="Mans B.J."/>
        </authorList>
    </citation>
    <scope>NUCLEOTIDE SEQUENCE</scope>
    <source>
        <tissue evidence="5">Salivary glands</tissue>
    </source>
</reference>
<dbReference type="EMBL" id="GEDV01010422">
    <property type="protein sequence ID" value="JAP78135.1"/>
    <property type="molecule type" value="Transcribed_RNA"/>
</dbReference>
<dbReference type="PANTHER" id="PTHR10663:SF344">
    <property type="entry name" value="BREFELDIN A-INHIBITED GUANINE NUCLEOTIDE-EXCHANGE PROTEIN 3"/>
    <property type="match status" value="1"/>
</dbReference>
<name>A0A131YHW7_RHIAP</name>
<evidence type="ECO:0000256" key="3">
    <source>
        <dbReference type="SAM" id="MobiDB-lite"/>
    </source>
</evidence>
<comment type="subcellular location">
    <subcellularLocation>
        <location evidence="1">Membrane</location>
    </subcellularLocation>
</comment>
<dbReference type="InterPro" id="IPR000904">
    <property type="entry name" value="Sec7_dom"/>
</dbReference>
<feature type="compositionally biased region" description="Basic and acidic residues" evidence="3">
    <location>
        <begin position="1977"/>
        <end position="2045"/>
    </location>
</feature>
<feature type="compositionally biased region" description="Low complexity" evidence="3">
    <location>
        <begin position="2234"/>
        <end position="2245"/>
    </location>
</feature>
<feature type="compositionally biased region" description="Basic and acidic residues" evidence="3">
    <location>
        <begin position="2073"/>
        <end position="2110"/>
    </location>
</feature>
<feature type="compositionally biased region" description="Basic and acidic residues" evidence="3">
    <location>
        <begin position="1953"/>
        <end position="1971"/>
    </location>
</feature>
<dbReference type="InterPro" id="IPR015403">
    <property type="entry name" value="Mon2/Sec7/BIG1-like_HDS"/>
</dbReference>
<evidence type="ECO:0000256" key="2">
    <source>
        <dbReference type="ARBA" id="ARBA00023136"/>
    </source>
</evidence>
<organism evidence="5">
    <name type="scientific">Rhipicephalus appendiculatus</name>
    <name type="common">Brown ear tick</name>
    <dbReference type="NCBI Taxonomy" id="34631"/>
    <lineage>
        <taxon>Eukaryota</taxon>
        <taxon>Metazoa</taxon>
        <taxon>Ecdysozoa</taxon>
        <taxon>Arthropoda</taxon>
        <taxon>Chelicerata</taxon>
        <taxon>Arachnida</taxon>
        <taxon>Acari</taxon>
        <taxon>Parasitiformes</taxon>
        <taxon>Ixodida</taxon>
        <taxon>Ixodoidea</taxon>
        <taxon>Ixodidae</taxon>
        <taxon>Rhipicephalinae</taxon>
        <taxon>Rhipicephalus</taxon>
        <taxon>Rhipicephalus</taxon>
    </lineage>
</organism>
<dbReference type="PANTHER" id="PTHR10663">
    <property type="entry name" value="GUANYL-NUCLEOTIDE EXCHANGE FACTOR"/>
    <property type="match status" value="1"/>
</dbReference>
<dbReference type="GO" id="GO:0016020">
    <property type="term" value="C:membrane"/>
    <property type="evidence" value="ECO:0007669"/>
    <property type="project" value="UniProtKB-SubCell"/>
</dbReference>
<feature type="region of interest" description="Disordered" evidence="3">
    <location>
        <begin position="1923"/>
        <end position="2133"/>
    </location>
</feature>
<sequence>MEDIFYKLVKEASHQKHPALRQACQEAQEALANKHALLRNPPYEVRQKCFDALQLALESKEKKLVSLSFSGLQQLLREQLFNPNLECDDEQLWLPSQLMRAISSLASHPEEAQVEGLKVILQCCCLQNWCLSQNAVFSIVTLCLNIYSHGSAGTKSAAVASASQSVQGYVSFLFESAAEDAADEEERKSVDEGCDPYNEGHISPFDEVVPLFLFLCEKLKEDKRNGSSSTAPLLLHCIQTGLSSLRGQARKSQPFLDFVWQQLCPRLVGCLGSPLKDKNIVSAQRFEKGEMGRGSGCLTTAPSYHAEEARLVYGIALELVTIVGEVGALRPVLGSLFHRMLLYPLPQHCLEPLKFVKQMLKNPEQLLQFAGPPLWEDTKNTRLSSLDLLKIVVDGLGECCHSNEPSVCYISVECVVALLSSLETLVSGSRISDQMAERLNTTFPTLQCADYVGASFLYEKSARGAFRNGWQATDIKSGENETPPVVEGAQVVHQTSISQCSDVHLEDIHHSPKHSLVEEALEASEAQYDAEPPEQAPIVHESVGEQKEGRLDPDSCIPELEAREGEAGEHVGIAQEEGSLPDEELQSGSYMECSLGDEVSEFADESLYDTDLTEKPLEEETDISAEARTSAMERAAKTLMKDANESERNRLEKFFESNNEFAERERKTARDFVDHLASFLPRLLHIRSSIEADQELQQFASDYAETLWQQQQQQHSGTELEGTPQHITIVNADGIYLATYSALLLDLKLIHSGYRKKLTGDVPLTEEKFVDEVHGSGVLVYLSATWLSELYQQVLARSLLREAGYEPESKTNLALINLLTDVDGLGSDQLGSRQLSDYRRLERAATNVVFTPHMLAGMKFARHVLTACWDTMLEVLSVLLNGTNSCGIASSLGLLLGTDGAKEDHRKAREAVANCLDGLQCAAKLCNVLGLQTKCGAIFAQLAAASCPALDSNGAVSGQARRKTSKRDRLRKTMLSSRSKAVRLHASHVLSMDVLLSRGLELGSHSAVCWKHVFRCCSYILELEQSCFQVKPTSSSPSGSHLKLQLSSFSWGEKVQQALSPKAQPSSDCLLLQPPSEQFEEEMAVEALSMPGVGHAGSANVVDLVKNATQASGSSVLMGKQLQPIIEALSQLVDRLFDEAAGKLNLCALVDFLSELCAASRNQLFNRGTPLTARHSVLLLNRLSEVMLRCSRGGRPLVHIMKAWSVVAPHFVEVACHKDNVIAKRAVTSIHDIVGALLSTHIDLPHFHFNEALFKPFENILCLELCDVDIQEQIVSCICEFVEGSTAEIRSGWRPLFGALRAVRMPCAVAGPHTQHGSSTSSAVSEREQLERTHHLRVVLDVFDAFLGTDNPSVFANAAVDCLLCLLKHVRGPAELQDQAEPEACLAQDVEVIPLNLCQAALRYLERCAQMLSSMYLMPACPVFHSARRIKFNSEPNCVDPVLPNMELILFKELDSVSQHSDNENANDEGASKAWYVQSEIAQEPVPASVDQTVSLEELDRPTGVLHVWFLLLEGLAGAVATCPRRYQPHTIDTLFQMLRGLREVPGPEFGVYAVNHLLLPMLQGWLRRASKTYRGWDGFANNFKQCCGLATELVVEYLGELSASGALTQVRGLMLMVHQLFLVLAECIAQPVEVVSRLGCACIRHLLVSGGPSLSPDLWRVAASSVWRATRATLLAAQQLMVCFHAGSENFYGDVGQAKVAVRRDCTRQEADRLRQLCRQVFLLDAQRATLNVASCRVESAPTAVDQECSFIFLLHPPDKDPVPATSPHPSSYVVRVPFQQLVVGLLSHQILLQTLATLLLESTRFRLPALASVLACPASPARSKQQPGQYRLAGQLEVIPMEQLRSLLAVLEESYGTATDFDERPGLKFLVQKVARCEVAANLFKQAAISWAIQAVVLLELCLGRPAAQPLTMDAVNRLVASSGSPRARRDEEGGSDDGSEDEDDQDDEERERGVDEESLRQAKDKAVDEVQYSKGEDGKGERKIVVVENEDQKDQKEESKREEATKDGVNDDRSLREEADVSEKAAIEDESEKKSAQDETARNEAVLDAGAGDSLGQGDESVKGNGARMVDSHGDRDEVVELGKKEERVETSEKRGERSRPAGKDGDVSTLSSSEEGEDEAKAPIDSFEEDKCQWRKRRRRRLRREQRISESLSIQRAKSSLNEASGEDWNPYRRLRSLFADLCAHYARVASPEAKEGAILDRVCDQPIFFLMAQPDTLPEILPDRRISRADSAGSAAGSEPAPRHPVPLLPTDSSSDSSEPEMAAASESALQPDRVYSIVTERAIQSMVSEYKRRKTRHSMPAPVPMAPPSTAALRHQRSSVSSVASKKSSLSKGASLGSDEGAAAADNAGTSPPPLPTEVENQRRSSILKDAEAHVQVWSQLAQSVLELHLSLCEAEFLALVPVFYAGVEVLVNCGPAEPELRALTADWLHRVALGLGFSGSLVSSGTLQQRL</sequence>
<dbReference type="InterPro" id="IPR032629">
    <property type="entry name" value="DCB_dom"/>
</dbReference>
<feature type="compositionally biased region" description="Acidic residues" evidence="3">
    <location>
        <begin position="1936"/>
        <end position="1952"/>
    </location>
</feature>
<dbReference type="InterPro" id="IPR035999">
    <property type="entry name" value="Sec7_dom_sf"/>
</dbReference>
<keyword evidence="2" id="KW-0472">Membrane</keyword>